<dbReference type="RefSeq" id="WP_282592431.1">
    <property type="nucleotide sequence ID" value="NZ_JAPAAF010000023.1"/>
</dbReference>
<dbReference type="EMBL" id="JAPAAF010000023">
    <property type="protein sequence ID" value="MCW0483837.1"/>
    <property type="molecule type" value="Genomic_DNA"/>
</dbReference>
<reference evidence="2" key="1">
    <citation type="submission" date="2022-10" db="EMBL/GenBank/DDBJ databases">
        <title>Gaoshiqiia sediminis gen. nov., sp. nov., isolated from coastal sediment.</title>
        <authorList>
            <person name="Yu W.X."/>
            <person name="Mu D.S."/>
            <person name="Du J.Z."/>
            <person name="Liang Y.Q."/>
        </authorList>
    </citation>
    <scope>NUCLEOTIDE SEQUENCE</scope>
    <source>
        <strain evidence="2">A06</strain>
    </source>
</reference>
<dbReference type="InterPro" id="IPR003615">
    <property type="entry name" value="HNH_nuc"/>
</dbReference>
<comment type="caution">
    <text evidence="2">The sequence shown here is derived from an EMBL/GenBank/DDBJ whole genome shotgun (WGS) entry which is preliminary data.</text>
</comment>
<keyword evidence="2" id="KW-0378">Hydrolase</keyword>
<name>A0AA41YDZ7_9BACT</name>
<dbReference type="Pfam" id="PF13391">
    <property type="entry name" value="HNH_2"/>
    <property type="match status" value="1"/>
</dbReference>
<keyword evidence="2" id="KW-0540">Nuclease</keyword>
<sequence length="324" mass="37927">MPVKNLEYYCLKFLKLRRDYKNGGAPHKPVLLISLIQAYQSKLFTTRKVSILPEFVGLYKSNWKTLVKTNHQCLFTLPFYHMSSEPFWNLVPNIGCEIWVKSKGSMRSFSNLMTAVKYAEIDGELKNIFLNKEESDILIQYLLDTYFPETKVDFKANFDNNYLSEIENEIVSDSSEIYQERLAQLRRELDNDGFQEEVFIRSNIFKKEVPKIYNYTCCISEMRIDALDNISMIDACHIIPFSESYNDTISNGIALCPNLHRAFDRGLISIDGNYRVIMKTNFSEPFPSTYNIRQFEGKKILLPDHVRCYPSMESLTYHLRKFGF</sequence>
<dbReference type="Proteomes" id="UP001163821">
    <property type="component" value="Unassembled WGS sequence"/>
</dbReference>
<evidence type="ECO:0000259" key="1">
    <source>
        <dbReference type="Pfam" id="PF13391"/>
    </source>
</evidence>
<keyword evidence="3" id="KW-1185">Reference proteome</keyword>
<keyword evidence="2" id="KW-0255">Endonuclease</keyword>
<dbReference type="CDD" id="cd00085">
    <property type="entry name" value="HNHc"/>
    <property type="match status" value="1"/>
</dbReference>
<feature type="domain" description="HNH nuclease" evidence="1">
    <location>
        <begin position="217"/>
        <end position="271"/>
    </location>
</feature>
<dbReference type="PIRSF" id="PIRSF030850">
    <property type="entry name" value="UCP030850"/>
    <property type="match status" value="1"/>
</dbReference>
<dbReference type="InterPro" id="IPR011396">
    <property type="entry name" value="PT_DNA_restrict"/>
</dbReference>
<accession>A0AA41YDZ7</accession>
<evidence type="ECO:0000313" key="3">
    <source>
        <dbReference type="Proteomes" id="UP001163821"/>
    </source>
</evidence>
<proteinExistence type="predicted"/>
<gene>
    <name evidence="2" type="ORF">N2K84_13930</name>
</gene>
<protein>
    <submittedName>
        <fullName evidence="2">HNH endonuclease</fullName>
    </submittedName>
</protein>
<organism evidence="2 3">
    <name type="scientific">Gaoshiqia sediminis</name>
    <dbReference type="NCBI Taxonomy" id="2986998"/>
    <lineage>
        <taxon>Bacteria</taxon>
        <taxon>Pseudomonadati</taxon>
        <taxon>Bacteroidota</taxon>
        <taxon>Bacteroidia</taxon>
        <taxon>Marinilabiliales</taxon>
        <taxon>Prolixibacteraceae</taxon>
        <taxon>Gaoshiqia</taxon>
    </lineage>
</organism>
<evidence type="ECO:0000313" key="2">
    <source>
        <dbReference type="EMBL" id="MCW0483837.1"/>
    </source>
</evidence>
<dbReference type="AlphaFoldDB" id="A0AA41YDZ7"/>
<dbReference type="GO" id="GO:0004519">
    <property type="term" value="F:endonuclease activity"/>
    <property type="evidence" value="ECO:0007669"/>
    <property type="project" value="UniProtKB-KW"/>
</dbReference>